<evidence type="ECO:0000313" key="2">
    <source>
        <dbReference type="Proteomes" id="UP000689195"/>
    </source>
</evidence>
<proteinExistence type="predicted"/>
<accession>A0A8S1X935</accession>
<keyword evidence="2" id="KW-1185">Reference proteome</keyword>
<name>A0A8S1X935_9CILI</name>
<gene>
    <name evidence="1" type="ORF">PPENT_87.1.T1150141</name>
</gene>
<reference evidence="1" key="1">
    <citation type="submission" date="2021-01" db="EMBL/GenBank/DDBJ databases">
        <authorList>
            <consortium name="Genoscope - CEA"/>
            <person name="William W."/>
        </authorList>
    </citation>
    <scope>NUCLEOTIDE SEQUENCE</scope>
</reference>
<dbReference type="AlphaFoldDB" id="A0A8S1X935"/>
<dbReference type="EMBL" id="CAJJDO010000115">
    <property type="protein sequence ID" value="CAD8197508.1"/>
    <property type="molecule type" value="Genomic_DNA"/>
</dbReference>
<protein>
    <submittedName>
        <fullName evidence="1">Uncharacterized protein</fullName>
    </submittedName>
</protein>
<organism evidence="1 2">
    <name type="scientific">Paramecium pentaurelia</name>
    <dbReference type="NCBI Taxonomy" id="43138"/>
    <lineage>
        <taxon>Eukaryota</taxon>
        <taxon>Sar</taxon>
        <taxon>Alveolata</taxon>
        <taxon>Ciliophora</taxon>
        <taxon>Intramacronucleata</taxon>
        <taxon>Oligohymenophorea</taxon>
        <taxon>Peniculida</taxon>
        <taxon>Parameciidae</taxon>
        <taxon>Paramecium</taxon>
    </lineage>
</organism>
<dbReference type="Proteomes" id="UP000689195">
    <property type="component" value="Unassembled WGS sequence"/>
</dbReference>
<evidence type="ECO:0000313" key="1">
    <source>
        <dbReference type="EMBL" id="CAD8197508.1"/>
    </source>
</evidence>
<sequence length="173" mass="20439">MYKIEKGIQSIIQYILLKDAKSAAQQDKRSCKKASVCNLPFDIEEEGARKTFEYFQILEQLMIHKQILEKDMSISRNFNIQNIKGREVRTKQAAKITKTEVKLLNNSKNAIKSIKKKQQIPIKGKRIRNNHKNKQQTQKKQENILINNKRKKKIYNQKEIIEQINIMRTQSKI</sequence>
<comment type="caution">
    <text evidence="1">The sequence shown here is derived from an EMBL/GenBank/DDBJ whole genome shotgun (WGS) entry which is preliminary data.</text>
</comment>